<evidence type="ECO:0000313" key="2">
    <source>
        <dbReference type="EMBL" id="JAP89726.1"/>
    </source>
</evidence>
<evidence type="ECO:0000256" key="1">
    <source>
        <dbReference type="SAM" id="Coils"/>
    </source>
</evidence>
<name>A0A146K1Y9_9EUKA</name>
<dbReference type="EMBL" id="GDID01006880">
    <property type="protein sequence ID" value="JAP89726.1"/>
    <property type="molecule type" value="Transcribed_RNA"/>
</dbReference>
<reference evidence="2" key="1">
    <citation type="submission" date="2015-07" db="EMBL/GenBank/DDBJ databases">
        <title>Adaptation to a free-living lifestyle via gene acquisitions in the diplomonad Trepomonas sp. PC1.</title>
        <authorList>
            <person name="Xu F."/>
            <person name="Jerlstrom-Hultqvist J."/>
            <person name="Kolisko M."/>
            <person name="Simpson A.G.B."/>
            <person name="Roger A.J."/>
            <person name="Svard S.G."/>
            <person name="Andersson J.O."/>
        </authorList>
    </citation>
    <scope>NUCLEOTIDE SEQUENCE</scope>
    <source>
        <strain evidence="2">PC1</strain>
    </source>
</reference>
<dbReference type="AlphaFoldDB" id="A0A146K1Y9"/>
<feature type="coiled-coil region" evidence="1">
    <location>
        <begin position="162"/>
        <end position="189"/>
    </location>
</feature>
<accession>A0A146K1Y9</accession>
<feature type="non-terminal residue" evidence="2">
    <location>
        <position position="1"/>
    </location>
</feature>
<feature type="non-terminal residue" evidence="2">
    <location>
        <position position="486"/>
    </location>
</feature>
<sequence length="486" mass="57400">CIWLNEAYSIKSDQSNVKQLLSDFINQKQQQQINIERKMTEIQKIQISTFECMNIQPQTHKTAQIDQILAFSQEIRLHAQQNANFFTSQDMLQKQLLALQNENVQLKRQSQNVNFQITDHLQKIQALQHEFLNSQQINSFQEAESFFEQIKSDFSRLKSTQSVELINLNKQLLKEKKMLQSESEILKQSFAEKSKLRICQREDPQSSNLFLNDLQESSFQLEEQIQNKCQLIVDLENQLQLKETDYNTLKNDFEQMTNNLRIEILELKCENLKLSAKIDEQSQIQTETEQQLEIEQQERKNLHQQSQIAINNLNLEVQRKNEDINRLESKLAVNLETEQQLNLKMQEYAQQVNILQLQIAEIEDQTQILLNMSDQKLWKKENENAQLFQQLSSQKNQIQELKEQTLKDAEEIQNTLHKMHQAEIQFSNQETEFAEVVKQKEIEINALRGQHEQDIDTQRQAALEIAKIKKQLSEYENLISQKDEQL</sequence>
<gene>
    <name evidence="2" type="ORF">TPC1_30779</name>
</gene>
<protein>
    <submittedName>
        <fullName evidence="2">Uncharacterized protein</fullName>
    </submittedName>
</protein>
<keyword evidence="1" id="KW-0175">Coiled coil</keyword>
<organism evidence="2">
    <name type="scientific">Trepomonas sp. PC1</name>
    <dbReference type="NCBI Taxonomy" id="1076344"/>
    <lineage>
        <taxon>Eukaryota</taxon>
        <taxon>Metamonada</taxon>
        <taxon>Diplomonadida</taxon>
        <taxon>Hexamitidae</taxon>
        <taxon>Hexamitinae</taxon>
        <taxon>Trepomonas</taxon>
    </lineage>
</organism>
<feature type="coiled-coil region" evidence="1">
    <location>
        <begin position="232"/>
        <end position="415"/>
    </location>
</feature>
<feature type="coiled-coil region" evidence="1">
    <location>
        <begin position="458"/>
        <end position="485"/>
    </location>
</feature>
<proteinExistence type="predicted"/>